<dbReference type="Pfam" id="PF04367">
    <property type="entry name" value="DUF502"/>
    <property type="match status" value="1"/>
</dbReference>
<reference evidence="2 3" key="1">
    <citation type="submission" date="2019-03" db="EMBL/GenBank/DDBJ databases">
        <title>Genomic Encyclopedia of Type Strains, Phase IV (KMG-IV): sequencing the most valuable type-strain genomes for metagenomic binning, comparative biology and taxonomic classification.</title>
        <authorList>
            <person name="Goeker M."/>
        </authorList>
    </citation>
    <scope>NUCLEOTIDE SEQUENCE [LARGE SCALE GENOMIC DNA]</scope>
    <source>
        <strain evidence="2 3">DSM 103792</strain>
    </source>
</reference>
<comment type="caution">
    <text evidence="2">The sequence shown here is derived from an EMBL/GenBank/DDBJ whole genome shotgun (WGS) entry which is preliminary data.</text>
</comment>
<dbReference type="RefSeq" id="WP_133586992.1">
    <property type="nucleotide sequence ID" value="NZ_CP037953.1"/>
</dbReference>
<protein>
    <submittedName>
        <fullName evidence="2">Putative membrane protein</fullName>
    </submittedName>
</protein>
<dbReference type="InterPro" id="IPR007462">
    <property type="entry name" value="COV1-like"/>
</dbReference>
<proteinExistence type="predicted"/>
<feature type="transmembrane region" description="Helical" evidence="1">
    <location>
        <begin position="61"/>
        <end position="85"/>
    </location>
</feature>
<name>A0A4R6UUU2_9GAMM</name>
<keyword evidence="3" id="KW-1185">Reference proteome</keyword>
<gene>
    <name evidence="2" type="ORF">EV696_101108</name>
</gene>
<dbReference type="EMBL" id="SNYM01000001">
    <property type="protein sequence ID" value="TDQ51138.1"/>
    <property type="molecule type" value="Genomic_DNA"/>
</dbReference>
<organism evidence="2 3">
    <name type="scientific">Permianibacter aggregans</name>
    <dbReference type="NCBI Taxonomy" id="1510150"/>
    <lineage>
        <taxon>Bacteria</taxon>
        <taxon>Pseudomonadati</taxon>
        <taxon>Pseudomonadota</taxon>
        <taxon>Gammaproteobacteria</taxon>
        <taxon>Pseudomonadales</taxon>
        <taxon>Pseudomonadaceae</taxon>
        <taxon>Permianibacter</taxon>
    </lineage>
</organism>
<evidence type="ECO:0000313" key="2">
    <source>
        <dbReference type="EMBL" id="TDQ51138.1"/>
    </source>
</evidence>
<dbReference type="OrthoDB" id="6399850at2"/>
<keyword evidence="1" id="KW-1133">Transmembrane helix</keyword>
<dbReference type="Proteomes" id="UP000295375">
    <property type="component" value="Unassembled WGS sequence"/>
</dbReference>
<keyword evidence="1" id="KW-0472">Membrane</keyword>
<dbReference type="PANTHER" id="PTHR31876:SF26">
    <property type="entry name" value="PROTEIN LIKE COV 2"/>
    <property type="match status" value="1"/>
</dbReference>
<dbReference type="PANTHER" id="PTHR31876">
    <property type="entry name" value="COV-LIKE PROTEIN 1"/>
    <property type="match status" value="1"/>
</dbReference>
<dbReference type="AlphaFoldDB" id="A0A4R6UUU2"/>
<feature type="transmembrane region" description="Helical" evidence="1">
    <location>
        <begin position="20"/>
        <end position="41"/>
    </location>
</feature>
<accession>A0A4R6UUU2</accession>
<keyword evidence="1" id="KW-0812">Transmembrane</keyword>
<evidence type="ECO:0000313" key="3">
    <source>
        <dbReference type="Proteomes" id="UP000295375"/>
    </source>
</evidence>
<sequence length="219" mass="23888">MNENKPLPELEQPKPIRDNIIIGLVALLPITILVFFFRWLYLTTTELISPLTQLVVGWLSVGAWFADIFVLAVLIAFLFCVGLLVRTRLGAFFGELIGRYLLAKLPGYRLVKETIAQFIRTDKASPFSKVAVVKFYGEDVGATAFVTAEHENGYVTVFVPTGPNPTSGLMFHVPAHRVVVLSDIPVDMAMRTVIGCGVGAQPIVNAAFAPIITGQSGKV</sequence>
<evidence type="ECO:0000256" key="1">
    <source>
        <dbReference type="SAM" id="Phobius"/>
    </source>
</evidence>